<evidence type="ECO:0000313" key="8">
    <source>
        <dbReference type="Ensembl" id="ENSPKIP00000025919.1"/>
    </source>
</evidence>
<protein>
    <recommendedName>
        <fullName evidence="7">Cadherin domain-containing protein</fullName>
    </recommendedName>
</protein>
<accession>A0A3B3S577</accession>
<dbReference type="SMART" id="SM00112">
    <property type="entry name" value="CA"/>
    <property type="match status" value="2"/>
</dbReference>
<dbReference type="GO" id="GO:0045296">
    <property type="term" value="F:cadherin binding"/>
    <property type="evidence" value="ECO:0007669"/>
    <property type="project" value="TreeGrafter"/>
</dbReference>
<dbReference type="GO" id="GO:0008013">
    <property type="term" value="F:beta-catenin binding"/>
    <property type="evidence" value="ECO:0007669"/>
    <property type="project" value="TreeGrafter"/>
</dbReference>
<evidence type="ECO:0000259" key="7">
    <source>
        <dbReference type="PROSITE" id="PS50268"/>
    </source>
</evidence>
<comment type="subcellular location">
    <subcellularLocation>
        <location evidence="1">Membrane</location>
    </subcellularLocation>
</comment>
<evidence type="ECO:0000313" key="9">
    <source>
        <dbReference type="Proteomes" id="UP000261540"/>
    </source>
</evidence>
<dbReference type="Ensembl" id="ENSPKIT00000006667.1">
    <property type="protein sequence ID" value="ENSPKIP00000025919.1"/>
    <property type="gene ID" value="ENSPKIG00000008589.1"/>
</dbReference>
<dbReference type="STRING" id="1676925.ENSPKIP00000025919"/>
<feature type="domain" description="Cadherin" evidence="7">
    <location>
        <begin position="90"/>
        <end position="193"/>
    </location>
</feature>
<feature type="transmembrane region" description="Helical" evidence="6">
    <location>
        <begin position="432"/>
        <end position="458"/>
    </location>
</feature>
<feature type="domain" description="Cadherin" evidence="7">
    <location>
        <begin position="209"/>
        <end position="309"/>
    </location>
</feature>
<name>A0A3B3S577_9TELE</name>
<dbReference type="CDD" id="cd11304">
    <property type="entry name" value="Cadherin_repeat"/>
    <property type="match status" value="2"/>
</dbReference>
<dbReference type="GO" id="GO:0000902">
    <property type="term" value="P:cell morphogenesis"/>
    <property type="evidence" value="ECO:0007669"/>
    <property type="project" value="TreeGrafter"/>
</dbReference>
<evidence type="ECO:0000256" key="2">
    <source>
        <dbReference type="ARBA" id="ARBA00022737"/>
    </source>
</evidence>
<dbReference type="GO" id="GO:0005509">
    <property type="term" value="F:calcium ion binding"/>
    <property type="evidence" value="ECO:0007669"/>
    <property type="project" value="UniProtKB-UniRule"/>
</dbReference>
<reference evidence="8" key="2">
    <citation type="submission" date="2025-09" db="UniProtKB">
        <authorList>
            <consortium name="Ensembl"/>
        </authorList>
    </citation>
    <scope>IDENTIFICATION</scope>
</reference>
<dbReference type="PANTHER" id="PTHR24027:SF431">
    <property type="entry name" value="CADHERIN-RELATED FAMILY MEMBER 5-LIKE ISOFORM X1"/>
    <property type="match status" value="1"/>
</dbReference>
<dbReference type="GO" id="GO:0034332">
    <property type="term" value="P:adherens junction organization"/>
    <property type="evidence" value="ECO:0007669"/>
    <property type="project" value="TreeGrafter"/>
</dbReference>
<keyword evidence="6" id="KW-1133">Transmembrane helix</keyword>
<dbReference type="PROSITE" id="PS50268">
    <property type="entry name" value="CADHERIN_2"/>
    <property type="match status" value="2"/>
</dbReference>
<dbReference type="GO" id="GO:0016342">
    <property type="term" value="C:catenin complex"/>
    <property type="evidence" value="ECO:0007669"/>
    <property type="project" value="TreeGrafter"/>
</dbReference>
<dbReference type="Proteomes" id="UP000261540">
    <property type="component" value="Unplaced"/>
</dbReference>
<organism evidence="8 9">
    <name type="scientific">Paramormyrops kingsleyae</name>
    <dbReference type="NCBI Taxonomy" id="1676925"/>
    <lineage>
        <taxon>Eukaryota</taxon>
        <taxon>Metazoa</taxon>
        <taxon>Chordata</taxon>
        <taxon>Craniata</taxon>
        <taxon>Vertebrata</taxon>
        <taxon>Euteleostomi</taxon>
        <taxon>Actinopterygii</taxon>
        <taxon>Neopterygii</taxon>
        <taxon>Teleostei</taxon>
        <taxon>Osteoglossocephala</taxon>
        <taxon>Osteoglossomorpha</taxon>
        <taxon>Osteoglossiformes</taxon>
        <taxon>Mormyridae</taxon>
        <taxon>Paramormyrops</taxon>
    </lineage>
</organism>
<keyword evidence="2" id="KW-0677">Repeat</keyword>
<proteinExistence type="predicted"/>
<sequence>SSCLGGEDIFAAVRENSPDGQFIANLSIAGDPRPSGIRLALSGDSADWFSLEGNTIRLNASFSRALDRESEYRIMAEILNENDNKPVFMEETVQPVAVSELAAVNSVVFVVKAVDADEDTIVYVIDRSLPDSSYFRIDLPNSGDVILSKHLDYETKTQMQLAIYAEMNTPEKYNTSATIMINVLDGDDQYPQFQPCVPLTQDAVHPICTNPIYTVNVTEAHQFSPGRIRAVDGDRGLDAPLLYTILSADDGCFHIDNQSGEVTMSRLAEHRLLMPTFQLQASQVDDPRKYTITSAVVRVLAQNHFAPQFNSSTYVGFVPQSRESSMLVSTHGNQALLLQAIDRDFQDGINPKVHYSLWPKSNNTRLYHMTQEGYVIAKGNLLPASEKQVIATDQESGEVARATVEIVALQRGERAPWSLFGGQKRYTLHVDVVLAGGIMAAVLLLLLVTLMFLLLWLVRRWRQQQDVAAKDSVAQGKHRNV</sequence>
<dbReference type="Gene3D" id="2.60.40.60">
    <property type="entry name" value="Cadherins"/>
    <property type="match status" value="3"/>
</dbReference>
<dbReference type="GO" id="GO:0016339">
    <property type="term" value="P:calcium-dependent cell-cell adhesion via plasma membrane cell adhesion molecules"/>
    <property type="evidence" value="ECO:0007669"/>
    <property type="project" value="TreeGrafter"/>
</dbReference>
<dbReference type="PRINTS" id="PR00205">
    <property type="entry name" value="CADHERIN"/>
</dbReference>
<keyword evidence="3 5" id="KW-0106">Calcium</keyword>
<dbReference type="InterPro" id="IPR039808">
    <property type="entry name" value="Cadherin"/>
</dbReference>
<evidence type="ECO:0000256" key="4">
    <source>
        <dbReference type="ARBA" id="ARBA00023136"/>
    </source>
</evidence>
<dbReference type="GO" id="GO:0016477">
    <property type="term" value="P:cell migration"/>
    <property type="evidence" value="ECO:0007669"/>
    <property type="project" value="TreeGrafter"/>
</dbReference>
<dbReference type="AlphaFoldDB" id="A0A3B3S577"/>
<dbReference type="InterPro" id="IPR015919">
    <property type="entry name" value="Cadherin-like_sf"/>
</dbReference>
<dbReference type="PANTHER" id="PTHR24027">
    <property type="entry name" value="CADHERIN-23"/>
    <property type="match status" value="1"/>
</dbReference>
<dbReference type="GO" id="GO:0044331">
    <property type="term" value="P:cell-cell adhesion mediated by cadherin"/>
    <property type="evidence" value="ECO:0007669"/>
    <property type="project" value="TreeGrafter"/>
</dbReference>
<dbReference type="GO" id="GO:0007043">
    <property type="term" value="P:cell-cell junction assembly"/>
    <property type="evidence" value="ECO:0007669"/>
    <property type="project" value="TreeGrafter"/>
</dbReference>
<keyword evidence="9" id="KW-1185">Reference proteome</keyword>
<reference evidence="8" key="1">
    <citation type="submission" date="2025-08" db="UniProtKB">
        <authorList>
            <consortium name="Ensembl"/>
        </authorList>
    </citation>
    <scope>IDENTIFICATION</scope>
</reference>
<dbReference type="GeneTree" id="ENSGT00940000165748"/>
<dbReference type="SUPFAM" id="SSF49313">
    <property type="entry name" value="Cadherin-like"/>
    <property type="match status" value="3"/>
</dbReference>
<evidence type="ECO:0000256" key="6">
    <source>
        <dbReference type="SAM" id="Phobius"/>
    </source>
</evidence>
<evidence type="ECO:0000256" key="1">
    <source>
        <dbReference type="ARBA" id="ARBA00004370"/>
    </source>
</evidence>
<dbReference type="InterPro" id="IPR002126">
    <property type="entry name" value="Cadherin-like_dom"/>
</dbReference>
<keyword evidence="4 6" id="KW-0472">Membrane</keyword>
<evidence type="ECO:0000256" key="5">
    <source>
        <dbReference type="PROSITE-ProRule" id="PRU00043"/>
    </source>
</evidence>
<dbReference type="GO" id="GO:0005912">
    <property type="term" value="C:adherens junction"/>
    <property type="evidence" value="ECO:0007669"/>
    <property type="project" value="TreeGrafter"/>
</dbReference>
<keyword evidence="6" id="KW-0812">Transmembrane</keyword>
<dbReference type="GO" id="GO:0007156">
    <property type="term" value="P:homophilic cell adhesion via plasma membrane adhesion molecules"/>
    <property type="evidence" value="ECO:0007669"/>
    <property type="project" value="InterPro"/>
</dbReference>
<evidence type="ECO:0000256" key="3">
    <source>
        <dbReference type="ARBA" id="ARBA00022837"/>
    </source>
</evidence>
<dbReference type="Pfam" id="PF00028">
    <property type="entry name" value="Cadherin"/>
    <property type="match status" value="1"/>
</dbReference>